<evidence type="ECO:0000256" key="3">
    <source>
        <dbReference type="ARBA" id="ARBA00022692"/>
    </source>
</evidence>
<keyword evidence="3 9" id="KW-0812">Transmembrane</keyword>
<dbReference type="AlphaFoldDB" id="A0A7M7R9S4"/>
<evidence type="ECO:0000256" key="6">
    <source>
        <dbReference type="ARBA" id="ARBA00023136"/>
    </source>
</evidence>
<dbReference type="KEGG" id="spu:575552"/>
<reference evidence="11" key="2">
    <citation type="submission" date="2021-01" db="UniProtKB">
        <authorList>
            <consortium name="EnsemblMetazoa"/>
        </authorList>
    </citation>
    <scope>IDENTIFICATION</scope>
</reference>
<protein>
    <recommendedName>
        <fullName evidence="10">G-protein coupled receptors family 1 profile domain-containing protein</fullName>
    </recommendedName>
</protein>
<name>A0A7M7R9S4_STRPU</name>
<dbReference type="InterPro" id="IPR050569">
    <property type="entry name" value="TAAR"/>
</dbReference>
<keyword evidence="5" id="KW-0297">G-protein coupled receptor</keyword>
<dbReference type="Gene3D" id="1.20.1070.10">
    <property type="entry name" value="Rhodopsin 7-helix transmembrane proteins"/>
    <property type="match status" value="1"/>
</dbReference>
<feature type="transmembrane region" description="Helical" evidence="9">
    <location>
        <begin position="158"/>
        <end position="175"/>
    </location>
</feature>
<feature type="domain" description="G-protein coupled receptors family 1 profile" evidence="10">
    <location>
        <begin position="58"/>
        <end position="336"/>
    </location>
</feature>
<keyword evidence="8" id="KW-0807">Transducer</keyword>
<keyword evidence="12" id="KW-1185">Reference proteome</keyword>
<proteinExistence type="predicted"/>
<evidence type="ECO:0000256" key="7">
    <source>
        <dbReference type="ARBA" id="ARBA00023170"/>
    </source>
</evidence>
<dbReference type="GO" id="GO:0004930">
    <property type="term" value="F:G protein-coupled receptor activity"/>
    <property type="evidence" value="ECO:0000318"/>
    <property type="project" value="GO_Central"/>
</dbReference>
<evidence type="ECO:0000256" key="2">
    <source>
        <dbReference type="ARBA" id="ARBA00022475"/>
    </source>
</evidence>
<evidence type="ECO:0000256" key="4">
    <source>
        <dbReference type="ARBA" id="ARBA00022989"/>
    </source>
</evidence>
<feature type="transmembrane region" description="Helical" evidence="9">
    <location>
        <begin position="321"/>
        <end position="339"/>
    </location>
</feature>
<keyword evidence="2" id="KW-1003">Cell membrane</keyword>
<dbReference type="InterPro" id="IPR017452">
    <property type="entry name" value="GPCR_Rhodpsn_7TM"/>
</dbReference>
<feature type="transmembrane region" description="Helical" evidence="9">
    <location>
        <begin position="115"/>
        <end position="137"/>
    </location>
</feature>
<evidence type="ECO:0000313" key="12">
    <source>
        <dbReference type="Proteomes" id="UP000007110"/>
    </source>
</evidence>
<dbReference type="OMA" id="CTIRTMA"/>
<feature type="transmembrane region" description="Helical" evidence="9">
    <location>
        <begin position="45"/>
        <end position="68"/>
    </location>
</feature>
<dbReference type="OrthoDB" id="10045471at2759"/>
<evidence type="ECO:0000256" key="9">
    <source>
        <dbReference type="SAM" id="Phobius"/>
    </source>
</evidence>
<dbReference type="InParanoid" id="A0A7M7R9S4"/>
<feature type="transmembrane region" description="Helical" evidence="9">
    <location>
        <begin position="206"/>
        <end position="227"/>
    </location>
</feature>
<dbReference type="SUPFAM" id="SSF81321">
    <property type="entry name" value="Family A G protein-coupled receptor-like"/>
    <property type="match status" value="1"/>
</dbReference>
<comment type="subcellular location">
    <subcellularLocation>
        <location evidence="1">Cell membrane</location>
        <topology evidence="1">Multi-pass membrane protein</topology>
    </subcellularLocation>
</comment>
<dbReference type="InterPro" id="IPR000276">
    <property type="entry name" value="GPCR_Rhodpsn"/>
</dbReference>
<evidence type="ECO:0000313" key="11">
    <source>
        <dbReference type="EnsemblMetazoa" id="XP_781039"/>
    </source>
</evidence>
<dbReference type="Pfam" id="PF00001">
    <property type="entry name" value="7tm_1"/>
    <property type="match status" value="1"/>
</dbReference>
<organism evidence="11 12">
    <name type="scientific">Strongylocentrotus purpuratus</name>
    <name type="common">Purple sea urchin</name>
    <dbReference type="NCBI Taxonomy" id="7668"/>
    <lineage>
        <taxon>Eukaryota</taxon>
        <taxon>Metazoa</taxon>
        <taxon>Echinodermata</taxon>
        <taxon>Eleutherozoa</taxon>
        <taxon>Echinozoa</taxon>
        <taxon>Echinoidea</taxon>
        <taxon>Euechinoidea</taxon>
        <taxon>Echinacea</taxon>
        <taxon>Camarodonta</taxon>
        <taxon>Echinidea</taxon>
        <taxon>Strongylocentrotidae</taxon>
        <taxon>Strongylocentrotus</taxon>
    </lineage>
</organism>
<evidence type="ECO:0000256" key="8">
    <source>
        <dbReference type="ARBA" id="ARBA00023224"/>
    </source>
</evidence>
<dbReference type="RefSeq" id="XP_781039.2">
    <property type="nucleotide sequence ID" value="XM_775946.2"/>
</dbReference>
<dbReference type="EnsemblMetazoa" id="XM_775946">
    <property type="protein sequence ID" value="XP_781039"/>
    <property type="gene ID" value="LOC575552"/>
</dbReference>
<feature type="transmembrane region" description="Helical" evidence="9">
    <location>
        <begin position="282"/>
        <end position="301"/>
    </location>
</feature>
<reference evidence="12" key="1">
    <citation type="submission" date="2015-02" db="EMBL/GenBank/DDBJ databases">
        <title>Genome sequencing for Strongylocentrotus purpuratus.</title>
        <authorList>
            <person name="Murali S."/>
            <person name="Liu Y."/>
            <person name="Vee V."/>
            <person name="English A."/>
            <person name="Wang M."/>
            <person name="Skinner E."/>
            <person name="Han Y."/>
            <person name="Muzny D.M."/>
            <person name="Worley K.C."/>
            <person name="Gibbs R.A."/>
        </authorList>
    </citation>
    <scope>NUCLEOTIDE SEQUENCE</scope>
</reference>
<dbReference type="GeneID" id="575552"/>
<keyword evidence="6 9" id="KW-0472">Membrane</keyword>
<dbReference type="Proteomes" id="UP000007110">
    <property type="component" value="Unassembled WGS sequence"/>
</dbReference>
<keyword evidence="4 9" id="KW-1133">Transmembrane helix</keyword>
<evidence type="ECO:0000256" key="5">
    <source>
        <dbReference type="ARBA" id="ARBA00023040"/>
    </source>
</evidence>
<feature type="transmembrane region" description="Helical" evidence="9">
    <location>
        <begin position="80"/>
        <end position="103"/>
    </location>
</feature>
<dbReference type="GO" id="GO:0007186">
    <property type="term" value="P:G protein-coupled receptor signaling pathway"/>
    <property type="evidence" value="ECO:0000318"/>
    <property type="project" value="GO_Central"/>
</dbReference>
<dbReference type="PROSITE" id="PS50262">
    <property type="entry name" value="G_PROTEIN_RECEP_F1_2"/>
    <property type="match status" value="1"/>
</dbReference>
<dbReference type="PANTHER" id="PTHR24249:SF411">
    <property type="entry name" value="G-PROTEIN COUPLED RECEPTORS FAMILY 1 PROFILE DOMAIN-CONTAINING PROTEIN"/>
    <property type="match status" value="1"/>
</dbReference>
<dbReference type="PANTHER" id="PTHR24249">
    <property type="entry name" value="HISTAMINE RECEPTOR-RELATED G-PROTEIN COUPLED RECEPTOR"/>
    <property type="match status" value="1"/>
</dbReference>
<accession>A0A7M7R9S4</accession>
<dbReference type="CDD" id="cd00637">
    <property type="entry name" value="7tm_classA_rhodopsin-like"/>
    <property type="match status" value="1"/>
</dbReference>
<dbReference type="GO" id="GO:0005886">
    <property type="term" value="C:plasma membrane"/>
    <property type="evidence" value="ECO:0000318"/>
    <property type="project" value="GO_Central"/>
</dbReference>
<evidence type="ECO:0000256" key="1">
    <source>
        <dbReference type="ARBA" id="ARBA00004651"/>
    </source>
</evidence>
<evidence type="ECO:0000259" key="10">
    <source>
        <dbReference type="PROSITE" id="PS50262"/>
    </source>
</evidence>
<keyword evidence="7" id="KW-0675">Receptor</keyword>
<dbReference type="FunCoup" id="A0A7M7R9S4">
    <property type="interactions" value="9"/>
</dbReference>
<sequence>METSTFNFSDNSEYLVYEDGEMYSTSSTPPQQVILTPLPPNVLQAIAFAFSTFLIIISNTLTLVVLHLKPSCFEEIPRLIFQGLAVTDLLTGVFCCFFSFLFSCAPHLQNSITCTIRTMACTGCLNQSALTMAFATVDRYVAITKPLRYVSIMTARRARAVLVILAFVSIGNAMFTNVGADFASTKRTCVSDFSAVGIGISFRPSLVVILLIFYSSLVISTFANYNVVRIALRHSRIVGDEFSLRQNPNMPSGTSSSAVGATNTVPYLPQPARANRIKMRSLWTVVMATISFYILVMPWNIMASLHFAHHVTIPHSLRIAAAYLLINNSWWNTVIYSLLNTSFRRAVGKTLLRACGRPMSDSSLESTIAMDGRVNVYIPQ</sequence>
<dbReference type="PRINTS" id="PR00237">
    <property type="entry name" value="GPCRRHODOPSN"/>
</dbReference>